<dbReference type="Gene3D" id="2.130.10.10">
    <property type="entry name" value="YVTN repeat-like/Quinoprotein amine dehydrogenase"/>
    <property type="match status" value="1"/>
</dbReference>
<dbReference type="SUPFAM" id="SSF51004">
    <property type="entry name" value="C-terminal (heme d1) domain of cytochrome cd1-nitrite reductase"/>
    <property type="match status" value="1"/>
</dbReference>
<proteinExistence type="predicted"/>
<dbReference type="EMBL" id="AOIU01000025">
    <property type="protein sequence ID" value="ELZ25468.1"/>
    <property type="molecule type" value="Genomic_DNA"/>
</dbReference>
<dbReference type="InterPro" id="IPR052956">
    <property type="entry name" value="Mesenchyme-surface_protein"/>
</dbReference>
<sequence length="527" mass="55411">MDVEGARIERVGRYATGEALGGAEIVSFDAAENRLFVVNSNAGQVEVLDLADPTTPDQDAVLEASAIAQRETTTLDAAGGTNSVAVHDGIVAAAVEADPATDDGAVAFYDASSLEFINAVPVGPLPDKVTISPDGNYTVVANEGEPGSATDPAGSVSVIDISSSVEAAETSTATFRNFDGEEDRLREEGVHIVSADDGSARASESFEPEFVAVSPDSSTAFVSLQENNALARIDLGDATVERVDGLGFKDFSLPGNELDASDADGTSFQSWPVEGMYQPDAIDTYEVAGETFVVTANEGDAKDFEVSILGDLDLDPDGFELTEFPQVDSVEDLKQPVHLGNMEVNEAAMAEFADEDGDGSYSSIYAIGGRSFSVWKPTATGVDLVFDSGDDFERTFAQQRPEGHVNLVESGPETESIELGAVGDRTFAFVGQEKGSGIAVYDVTNPTAPEFRQMAINRNYDVSEDDLEAAAEADPDGDRPARAGDFAPEGVHFVSAEESPIENPLLCVGYEVSGTVGVFEVEPVTGE</sequence>
<name>M0CS45_9EURY</name>
<gene>
    <name evidence="2" type="ORF">C475_10569</name>
</gene>
<accession>M0CS45</accession>
<keyword evidence="3" id="KW-1185">Reference proteome</keyword>
<dbReference type="InterPro" id="IPR055188">
    <property type="entry name" value="Choice_anch_I"/>
</dbReference>
<evidence type="ECO:0000313" key="2">
    <source>
        <dbReference type="EMBL" id="ELZ25468.1"/>
    </source>
</evidence>
<feature type="domain" description="Choice-of-anchor I" evidence="1">
    <location>
        <begin position="18"/>
        <end position="521"/>
    </location>
</feature>
<dbReference type="NCBIfam" id="NF038117">
    <property type="entry name" value="choice_anch_I"/>
    <property type="match status" value="1"/>
</dbReference>
<comment type="caution">
    <text evidence="2">The sequence shown here is derived from an EMBL/GenBank/DDBJ whole genome shotgun (WGS) entry which is preliminary data.</text>
</comment>
<dbReference type="InterPro" id="IPR011048">
    <property type="entry name" value="Haem_d1_sf"/>
</dbReference>
<dbReference type="InterPro" id="IPR015943">
    <property type="entry name" value="WD40/YVTN_repeat-like_dom_sf"/>
</dbReference>
<dbReference type="PANTHER" id="PTHR46928:SF1">
    <property type="entry name" value="MESENCHYME-SPECIFIC CELL SURFACE GLYCOPROTEIN"/>
    <property type="match status" value="1"/>
</dbReference>
<dbReference type="PATRIC" id="fig|797114.5.peg.2147"/>
<dbReference type="Pfam" id="PF22494">
    <property type="entry name" value="choice_anch_I"/>
    <property type="match status" value="1"/>
</dbReference>
<dbReference type="AlphaFoldDB" id="M0CS45"/>
<dbReference type="Proteomes" id="UP000011626">
    <property type="component" value="Unassembled WGS sequence"/>
</dbReference>
<protein>
    <submittedName>
        <fullName evidence="2">Alkaline phosphatase</fullName>
    </submittedName>
</protein>
<evidence type="ECO:0000259" key="1">
    <source>
        <dbReference type="Pfam" id="PF22494"/>
    </source>
</evidence>
<organism evidence="2 3">
    <name type="scientific">Halosimplex carlsbadense 2-9-1</name>
    <dbReference type="NCBI Taxonomy" id="797114"/>
    <lineage>
        <taxon>Archaea</taxon>
        <taxon>Methanobacteriati</taxon>
        <taxon>Methanobacteriota</taxon>
        <taxon>Stenosarchaea group</taxon>
        <taxon>Halobacteria</taxon>
        <taxon>Halobacteriales</taxon>
        <taxon>Haloarculaceae</taxon>
        <taxon>Halosimplex</taxon>
    </lineage>
</organism>
<dbReference type="STRING" id="797114.C475_10569"/>
<dbReference type="PANTHER" id="PTHR46928">
    <property type="entry name" value="MESENCHYME-SPECIFIC CELL SURFACE GLYCOPROTEIN"/>
    <property type="match status" value="1"/>
</dbReference>
<dbReference type="eggNOG" id="arCOG02562">
    <property type="taxonomic scope" value="Archaea"/>
</dbReference>
<reference evidence="2 3" key="1">
    <citation type="journal article" date="2014" name="PLoS Genet.">
        <title>Phylogenetically driven sequencing of extremely halophilic archaea reveals strategies for static and dynamic osmo-response.</title>
        <authorList>
            <person name="Becker E.A."/>
            <person name="Seitzer P.M."/>
            <person name="Tritt A."/>
            <person name="Larsen D."/>
            <person name="Krusor M."/>
            <person name="Yao A.I."/>
            <person name="Wu D."/>
            <person name="Madern D."/>
            <person name="Eisen J.A."/>
            <person name="Darling A.E."/>
            <person name="Facciotti M.T."/>
        </authorList>
    </citation>
    <scope>NUCLEOTIDE SEQUENCE [LARGE SCALE GENOMIC DNA]</scope>
    <source>
        <strain evidence="2 3">2-9-1</strain>
    </source>
</reference>
<evidence type="ECO:0000313" key="3">
    <source>
        <dbReference type="Proteomes" id="UP000011626"/>
    </source>
</evidence>